<sequence length="127" mass="13809">MFQDLGFTPIGGQTRRSAPTLYSYKNDKDSLEDIIKPGYFNSKAIMLHPGDIIKIISADGLAEGFIKSIEGAKVVMDSRVIVARELSTAKVKTPKAEDPPKPETDNLEAPKTPKKAGRPRGRKAKAA</sequence>
<accession>A0A0F7L706</accession>
<reference evidence="2" key="1">
    <citation type="journal article" date="2015" name="Front. Microbiol.">
        <title>Combining genomic sequencing methods to explore viral diversity and reveal potential virus-host interactions.</title>
        <authorList>
            <person name="Chow C.E."/>
            <person name="Winget D.M."/>
            <person name="White R.A.III."/>
            <person name="Hallam S.J."/>
            <person name="Suttle C.A."/>
        </authorList>
    </citation>
    <scope>NUCLEOTIDE SEQUENCE</scope>
    <source>
        <strain evidence="2">H4084972</strain>
    </source>
</reference>
<feature type="compositionally biased region" description="Basic residues" evidence="1">
    <location>
        <begin position="112"/>
        <end position="127"/>
    </location>
</feature>
<feature type="region of interest" description="Disordered" evidence="1">
    <location>
        <begin position="87"/>
        <end position="127"/>
    </location>
</feature>
<reference evidence="2" key="2">
    <citation type="submission" date="2015-03" db="EMBL/GenBank/DDBJ databases">
        <authorList>
            <person name="Chow C.-E.T."/>
            <person name="Winget D.M."/>
            <person name="White R.A.III."/>
            <person name="Hallam S.J."/>
            <person name="Suttle C.A."/>
        </authorList>
    </citation>
    <scope>NUCLEOTIDE SEQUENCE</scope>
    <source>
        <strain evidence="2">H4084972</strain>
    </source>
</reference>
<evidence type="ECO:0000313" key="2">
    <source>
        <dbReference type="EMBL" id="AKH47348.1"/>
    </source>
</evidence>
<proteinExistence type="predicted"/>
<dbReference type="EMBL" id="KR029592">
    <property type="protein sequence ID" value="AKH47348.1"/>
    <property type="molecule type" value="Genomic_DNA"/>
</dbReference>
<protein>
    <submittedName>
        <fullName evidence="2">Uncharacterized protein</fullName>
    </submittedName>
</protein>
<organism evidence="2">
    <name type="scientific">uncultured marine virus</name>
    <dbReference type="NCBI Taxonomy" id="186617"/>
    <lineage>
        <taxon>Viruses</taxon>
        <taxon>environmental samples</taxon>
    </lineage>
</organism>
<feature type="compositionally biased region" description="Basic and acidic residues" evidence="1">
    <location>
        <begin position="94"/>
        <end position="104"/>
    </location>
</feature>
<evidence type="ECO:0000256" key="1">
    <source>
        <dbReference type="SAM" id="MobiDB-lite"/>
    </source>
</evidence>
<name>A0A0F7L706_9VIRU</name>